<proteinExistence type="inferred from homology"/>
<dbReference type="PANTHER" id="PTHR43429:SF3">
    <property type="entry name" value="NITRITE REDUCTASE [NAD(P)H]"/>
    <property type="match status" value="1"/>
</dbReference>
<accession>A0A7Y0HCK7</accession>
<evidence type="ECO:0000256" key="6">
    <source>
        <dbReference type="ARBA" id="ARBA00005337"/>
    </source>
</evidence>
<dbReference type="EMBL" id="JABBMT010000051">
    <property type="protein sequence ID" value="NMM42695.1"/>
    <property type="molecule type" value="Genomic_DNA"/>
</dbReference>
<evidence type="ECO:0000256" key="13">
    <source>
        <dbReference type="ARBA" id="ARBA00022982"/>
    </source>
</evidence>
<comment type="similarity">
    <text evidence="7">Belongs to the FAD-dependent oxidoreductase family.</text>
</comment>
<comment type="similarity">
    <text evidence="6">Belongs to the rubredoxin family.</text>
</comment>
<evidence type="ECO:0000256" key="2">
    <source>
        <dbReference type="ARBA" id="ARBA00001974"/>
    </source>
</evidence>
<sequence length="463" mass="50626">MKKWLCIICGLIYDEAEGWPADGILPGTRWEDVPEDWVCPDCLVGKADFEMMELSDDENTLVSDQAIAAKSDDIAPLSAPIVIVGSGHSGYHVAAALRRQSKTVDITVFTADDGALYSKPALSNSFAQAKQTADLQSETALDWESRLNIRVYPFTRVEHINRETKTLLTSIGTYQYGRLVIATGATAIEVPISGDCSHVFSVNDLMDHDRFTRHLGGKKRVAILGDGLIGCEFANDLIASGYQVSVIGLGQWPMSRLIPRVLGEVLQQKLSELGVQWFLQNSISHIEPNNDSGSIVKLSSGEELEVDIVLSAVGLKPNTYLAEQAGLDVERGIIVNDYGQTSDEAIFSLGDCAQTSQGWQPYIAPINQMLPALVNSLLGKFEKAEFVASPVLVKTPIMPLSIYPVAAQTQGQWHIKQQEEEFTAVFNCAEGKVLGFALLGKQVQSTRNYWLGQIDLPTHVVTE</sequence>
<evidence type="ECO:0000256" key="10">
    <source>
        <dbReference type="ARBA" id="ARBA00022630"/>
    </source>
</evidence>
<dbReference type="CDD" id="cd00730">
    <property type="entry name" value="rubredoxin"/>
    <property type="match status" value="1"/>
</dbReference>
<evidence type="ECO:0000256" key="8">
    <source>
        <dbReference type="ARBA" id="ARBA00022448"/>
    </source>
</evidence>
<organism evidence="18 19">
    <name type="scientific">Pseudoalteromonas arctica</name>
    <dbReference type="NCBI Taxonomy" id="394751"/>
    <lineage>
        <taxon>Bacteria</taxon>
        <taxon>Pseudomonadati</taxon>
        <taxon>Pseudomonadota</taxon>
        <taxon>Gammaproteobacteria</taxon>
        <taxon>Alteromonadales</taxon>
        <taxon>Pseudoalteromonadaceae</taxon>
        <taxon>Pseudoalteromonas</taxon>
    </lineage>
</organism>
<comment type="cofactor">
    <cofactor evidence="1">
        <name>Fe(3+)</name>
        <dbReference type="ChEBI" id="CHEBI:29034"/>
    </cofactor>
</comment>
<evidence type="ECO:0000256" key="5">
    <source>
        <dbReference type="ARBA" id="ARBA00004933"/>
    </source>
</evidence>
<dbReference type="AlphaFoldDB" id="A0A7Y0HCK7"/>
<dbReference type="SUPFAM" id="SSF57802">
    <property type="entry name" value="Rubredoxin-like"/>
    <property type="match status" value="1"/>
</dbReference>
<comment type="subcellular location">
    <subcellularLocation>
        <location evidence="4">Cytoplasm</location>
    </subcellularLocation>
</comment>
<dbReference type="InterPro" id="IPR024935">
    <property type="entry name" value="Rubredoxin_dom"/>
</dbReference>
<dbReference type="PRINTS" id="PR00368">
    <property type="entry name" value="FADPNR"/>
</dbReference>
<dbReference type="GO" id="GO:0005737">
    <property type="term" value="C:cytoplasm"/>
    <property type="evidence" value="ECO:0007669"/>
    <property type="project" value="UniProtKB-SubCell"/>
</dbReference>
<dbReference type="PRINTS" id="PR00411">
    <property type="entry name" value="PNDRDTASEI"/>
</dbReference>
<dbReference type="PANTHER" id="PTHR43429">
    <property type="entry name" value="PYRIDINE NUCLEOTIDE-DISULFIDE OXIDOREDUCTASE DOMAIN-CONTAINING"/>
    <property type="match status" value="1"/>
</dbReference>
<dbReference type="SUPFAM" id="SSF51905">
    <property type="entry name" value="FAD/NAD(P)-binding domain"/>
    <property type="match status" value="1"/>
</dbReference>
<comment type="caution">
    <text evidence="18">The sequence shown here is derived from an EMBL/GenBank/DDBJ whole genome shotgun (WGS) entry which is preliminary data.</text>
</comment>
<dbReference type="FunFam" id="2.20.28.10:FF:000001">
    <property type="entry name" value="Rubredoxin"/>
    <property type="match status" value="1"/>
</dbReference>
<dbReference type="Pfam" id="PF18113">
    <property type="entry name" value="Rbx_binding"/>
    <property type="match status" value="1"/>
</dbReference>
<keyword evidence="11" id="KW-0479">Metal-binding</keyword>
<keyword evidence="14" id="KW-0560">Oxidoreductase</keyword>
<evidence type="ECO:0000256" key="12">
    <source>
        <dbReference type="ARBA" id="ARBA00022827"/>
    </source>
</evidence>
<comment type="function">
    <text evidence="3">Involved in the hydrocarbon hydroxylating system, which transfers electrons from NADH to rubredoxin reductase and then through rubredoxin to alkane 1 monooxygenase.</text>
</comment>
<gene>
    <name evidence="18" type="ORF">HHO47_18275</name>
</gene>
<evidence type="ECO:0000256" key="11">
    <source>
        <dbReference type="ARBA" id="ARBA00022723"/>
    </source>
</evidence>
<feature type="domain" description="Rubredoxin-like" evidence="17">
    <location>
        <begin position="1"/>
        <end position="52"/>
    </location>
</feature>
<dbReference type="RefSeq" id="WP_169021590.1">
    <property type="nucleotide sequence ID" value="NZ_JABBMT010000051.1"/>
</dbReference>
<keyword evidence="10" id="KW-0285">Flavoprotein</keyword>
<evidence type="ECO:0000256" key="1">
    <source>
        <dbReference type="ARBA" id="ARBA00001965"/>
    </source>
</evidence>
<dbReference type="InterPro" id="IPR041364">
    <property type="entry name" value="Rbx-bd"/>
</dbReference>
<dbReference type="Pfam" id="PF07992">
    <property type="entry name" value="Pyr_redox_2"/>
    <property type="match status" value="1"/>
</dbReference>
<keyword evidence="12" id="KW-0274">FAD</keyword>
<dbReference type="Pfam" id="PF00301">
    <property type="entry name" value="Rubredoxin"/>
    <property type="match status" value="1"/>
</dbReference>
<dbReference type="Gene3D" id="2.20.28.10">
    <property type="match status" value="1"/>
</dbReference>
<evidence type="ECO:0000256" key="3">
    <source>
        <dbReference type="ARBA" id="ARBA00002792"/>
    </source>
</evidence>
<keyword evidence="13" id="KW-0249">Electron transport</keyword>
<dbReference type="Gene3D" id="3.50.50.60">
    <property type="entry name" value="FAD/NAD(P)-binding domain"/>
    <property type="match status" value="2"/>
</dbReference>
<evidence type="ECO:0000256" key="7">
    <source>
        <dbReference type="ARBA" id="ARBA00006442"/>
    </source>
</evidence>
<dbReference type="PRINTS" id="PR00163">
    <property type="entry name" value="RUBREDOXIN"/>
</dbReference>
<dbReference type="InterPro" id="IPR024934">
    <property type="entry name" value="Rubredoxin-like_dom"/>
</dbReference>
<keyword evidence="8" id="KW-0813">Transport</keyword>
<evidence type="ECO:0000256" key="14">
    <source>
        <dbReference type="ARBA" id="ARBA00023002"/>
    </source>
</evidence>
<dbReference type="GO" id="GO:0005506">
    <property type="term" value="F:iron ion binding"/>
    <property type="evidence" value="ECO:0007669"/>
    <property type="project" value="InterPro"/>
</dbReference>
<dbReference type="InterPro" id="IPR050260">
    <property type="entry name" value="FAD-bd_OxRdtase"/>
</dbReference>
<keyword evidence="15" id="KW-0408">Iron</keyword>
<name>A0A7Y0HCK7_9GAMM</name>
<dbReference type="GO" id="GO:0016491">
    <property type="term" value="F:oxidoreductase activity"/>
    <property type="evidence" value="ECO:0007669"/>
    <property type="project" value="UniProtKB-KW"/>
</dbReference>
<protein>
    <submittedName>
        <fullName evidence="18">FAD-dependent oxidoreductase</fullName>
    </submittedName>
</protein>
<comment type="cofactor">
    <cofactor evidence="2">
        <name>FAD</name>
        <dbReference type="ChEBI" id="CHEBI:57692"/>
    </cofactor>
</comment>
<dbReference type="Gene3D" id="3.30.390.120">
    <property type="match status" value="1"/>
</dbReference>
<dbReference type="InterPro" id="IPR036188">
    <property type="entry name" value="FAD/NAD-bd_sf"/>
</dbReference>
<keyword evidence="9" id="KW-0963">Cytoplasm</keyword>
<reference evidence="18" key="1">
    <citation type="submission" date="2020-04" db="EMBL/GenBank/DDBJ databases">
        <title>Genome Sequencing for Pseudoaltermonas arctica.</title>
        <authorList>
            <person name="Elkins N.S."/>
        </authorList>
    </citation>
    <scope>NUCLEOTIDE SEQUENCE [LARGE SCALE GENOMIC DNA]</scope>
    <source>
        <strain evidence="18">NEC-BIFX-2020_0012</strain>
    </source>
</reference>
<dbReference type="PROSITE" id="PS50903">
    <property type="entry name" value="RUBREDOXIN_LIKE"/>
    <property type="match status" value="1"/>
</dbReference>
<evidence type="ECO:0000256" key="4">
    <source>
        <dbReference type="ARBA" id="ARBA00004496"/>
    </source>
</evidence>
<comment type="pathway">
    <text evidence="5">Hydrocarbon metabolism; alkane degradation.</text>
</comment>
<keyword evidence="19" id="KW-1185">Reference proteome</keyword>
<dbReference type="Proteomes" id="UP000570493">
    <property type="component" value="Unassembled WGS sequence"/>
</dbReference>
<evidence type="ECO:0000313" key="19">
    <source>
        <dbReference type="Proteomes" id="UP000570493"/>
    </source>
</evidence>
<dbReference type="InterPro" id="IPR023753">
    <property type="entry name" value="FAD/NAD-binding_dom"/>
</dbReference>
<keyword evidence="16" id="KW-0520">NAD</keyword>
<evidence type="ECO:0000256" key="9">
    <source>
        <dbReference type="ARBA" id="ARBA00022490"/>
    </source>
</evidence>
<evidence type="ECO:0000313" key="18">
    <source>
        <dbReference type="EMBL" id="NMM42695.1"/>
    </source>
</evidence>
<evidence type="ECO:0000256" key="15">
    <source>
        <dbReference type="ARBA" id="ARBA00023004"/>
    </source>
</evidence>
<evidence type="ECO:0000259" key="17">
    <source>
        <dbReference type="PROSITE" id="PS50903"/>
    </source>
</evidence>
<evidence type="ECO:0000256" key="16">
    <source>
        <dbReference type="ARBA" id="ARBA00023027"/>
    </source>
</evidence>